<keyword evidence="1" id="KW-1133">Transmembrane helix</keyword>
<dbReference type="AlphaFoldDB" id="A0AAD8S0E7"/>
<proteinExistence type="predicted"/>
<gene>
    <name evidence="2" type="ORF">QYE76_061012</name>
</gene>
<evidence type="ECO:0000313" key="3">
    <source>
        <dbReference type="Proteomes" id="UP001231189"/>
    </source>
</evidence>
<organism evidence="2 3">
    <name type="scientific">Lolium multiflorum</name>
    <name type="common">Italian ryegrass</name>
    <name type="synonym">Lolium perenne subsp. multiflorum</name>
    <dbReference type="NCBI Taxonomy" id="4521"/>
    <lineage>
        <taxon>Eukaryota</taxon>
        <taxon>Viridiplantae</taxon>
        <taxon>Streptophyta</taxon>
        <taxon>Embryophyta</taxon>
        <taxon>Tracheophyta</taxon>
        <taxon>Spermatophyta</taxon>
        <taxon>Magnoliopsida</taxon>
        <taxon>Liliopsida</taxon>
        <taxon>Poales</taxon>
        <taxon>Poaceae</taxon>
        <taxon>BOP clade</taxon>
        <taxon>Pooideae</taxon>
        <taxon>Poodae</taxon>
        <taxon>Poeae</taxon>
        <taxon>Poeae Chloroplast Group 2 (Poeae type)</taxon>
        <taxon>Loliodinae</taxon>
        <taxon>Loliinae</taxon>
        <taxon>Lolium</taxon>
    </lineage>
</organism>
<protein>
    <submittedName>
        <fullName evidence="2">Uncharacterized protein</fullName>
    </submittedName>
</protein>
<accession>A0AAD8S0E7</accession>
<name>A0AAD8S0E7_LOLMU</name>
<evidence type="ECO:0000313" key="2">
    <source>
        <dbReference type="EMBL" id="KAK1643207.1"/>
    </source>
</evidence>
<comment type="caution">
    <text evidence="2">The sequence shown here is derived from an EMBL/GenBank/DDBJ whole genome shotgun (WGS) entry which is preliminary data.</text>
</comment>
<dbReference type="Proteomes" id="UP001231189">
    <property type="component" value="Unassembled WGS sequence"/>
</dbReference>
<dbReference type="EMBL" id="JAUUTY010000004">
    <property type="protein sequence ID" value="KAK1643207.1"/>
    <property type="molecule type" value="Genomic_DNA"/>
</dbReference>
<reference evidence="2" key="1">
    <citation type="submission" date="2023-07" db="EMBL/GenBank/DDBJ databases">
        <title>A chromosome-level genome assembly of Lolium multiflorum.</title>
        <authorList>
            <person name="Chen Y."/>
            <person name="Copetti D."/>
            <person name="Kolliker R."/>
            <person name="Studer B."/>
        </authorList>
    </citation>
    <scope>NUCLEOTIDE SEQUENCE</scope>
    <source>
        <strain evidence="2">02402/16</strain>
        <tissue evidence="2">Leaf</tissue>
    </source>
</reference>
<keyword evidence="3" id="KW-1185">Reference proteome</keyword>
<feature type="transmembrane region" description="Helical" evidence="1">
    <location>
        <begin position="54"/>
        <end position="74"/>
    </location>
</feature>
<keyword evidence="1" id="KW-0812">Transmembrane</keyword>
<evidence type="ECO:0000256" key="1">
    <source>
        <dbReference type="SAM" id="Phobius"/>
    </source>
</evidence>
<keyword evidence="1" id="KW-0472">Membrane</keyword>
<feature type="transmembrane region" description="Helical" evidence="1">
    <location>
        <begin position="86"/>
        <end position="106"/>
    </location>
</feature>
<sequence>MGRLVLITPHCCIPIPSRDHDQDLLCRGMEEVVDVRQQPPPTQPNPAAWRLFKIFVRCFTATVSIGMVVFAFVGRYFNLFPELQDPFTVALVLFIALIQVGSGFMITQGDVEANTVTDQGEQHL</sequence>